<evidence type="ECO:0000256" key="10">
    <source>
        <dbReference type="RuleBase" id="RU003811"/>
    </source>
</evidence>
<dbReference type="GO" id="GO:0005737">
    <property type="term" value="C:cytoplasm"/>
    <property type="evidence" value="ECO:0007669"/>
    <property type="project" value="InterPro"/>
</dbReference>
<dbReference type="PATRIC" id="fig|1167006.5.peg.418"/>
<feature type="binding site" evidence="7">
    <location>
        <position position="206"/>
    </location>
    <ligand>
        <name>L-glutamine</name>
        <dbReference type="ChEBI" id="CHEBI:58359"/>
    </ligand>
</feature>
<keyword evidence="4 7" id="KW-0547">Nucleotide-binding</keyword>
<evidence type="ECO:0000256" key="7">
    <source>
        <dbReference type="HAMAP-Rule" id="MF_02090"/>
    </source>
</evidence>
<dbReference type="AlphaFoldDB" id="M1NAV6"/>
<feature type="binding site" evidence="7">
    <location>
        <position position="141"/>
    </location>
    <ligand>
        <name>L-glutamine</name>
        <dbReference type="ChEBI" id="CHEBI:58359"/>
    </ligand>
</feature>
<evidence type="ECO:0000256" key="6">
    <source>
        <dbReference type="ARBA" id="ARBA00023027"/>
    </source>
</evidence>
<dbReference type="STRING" id="1167006.UWK_00369"/>
<evidence type="ECO:0000256" key="4">
    <source>
        <dbReference type="ARBA" id="ARBA00022741"/>
    </source>
</evidence>
<evidence type="ECO:0000256" key="3">
    <source>
        <dbReference type="ARBA" id="ARBA00022598"/>
    </source>
</evidence>
<dbReference type="HAMAP" id="MF_02090">
    <property type="entry name" value="NadE_glutamine_dep"/>
    <property type="match status" value="1"/>
</dbReference>
<dbReference type="InterPro" id="IPR003010">
    <property type="entry name" value="C-N_Hydrolase"/>
</dbReference>
<dbReference type="InterPro" id="IPR003694">
    <property type="entry name" value="NAD_synthase"/>
</dbReference>
<feature type="binding site" evidence="7">
    <location>
        <position position="212"/>
    </location>
    <ligand>
        <name>L-glutamine</name>
        <dbReference type="ChEBI" id="CHEBI:58359"/>
    </ligand>
</feature>
<dbReference type="Gene3D" id="3.40.50.620">
    <property type="entry name" value="HUPs"/>
    <property type="match status" value="1"/>
</dbReference>
<dbReference type="CDD" id="cd07570">
    <property type="entry name" value="GAT_Gln-NAD-synth"/>
    <property type="match status" value="1"/>
</dbReference>
<keyword evidence="6 7" id="KW-0520">NAD</keyword>
<keyword evidence="13" id="KW-1185">Reference proteome</keyword>
<name>M1NAV6_DESSD</name>
<dbReference type="InterPro" id="IPR000132">
    <property type="entry name" value="Nitrilase/CN_hydratase_CS"/>
</dbReference>
<comment type="function">
    <text evidence="7">Catalyzes the ATP-dependent amidation of deamido-NAD to form NAD. Uses L-glutamine as a nitrogen source.</text>
</comment>
<dbReference type="GO" id="GO:0004359">
    <property type="term" value="F:glutaminase activity"/>
    <property type="evidence" value="ECO:0007669"/>
    <property type="project" value="InterPro"/>
</dbReference>
<feature type="binding site" evidence="7">
    <location>
        <position position="431"/>
    </location>
    <ligand>
        <name>deamido-NAD(+)</name>
        <dbReference type="ChEBI" id="CHEBI:58437"/>
        <note>ligand shared between two neighboring subunits</note>
    </ligand>
</feature>
<evidence type="ECO:0000313" key="13">
    <source>
        <dbReference type="Proteomes" id="UP000011721"/>
    </source>
</evidence>
<dbReference type="eggNOG" id="COG0388">
    <property type="taxonomic scope" value="Bacteria"/>
</dbReference>
<protein>
    <recommendedName>
        <fullName evidence="7 8">Glutamine-dependent NAD(+) synthetase</fullName>
        <ecNumber evidence="7 8">6.3.5.1</ecNumber>
    </recommendedName>
    <alternativeName>
        <fullName evidence="7 8">NAD(+) synthase [glutamine-hydrolyzing]</fullName>
    </alternativeName>
</protein>
<comment type="catalytic activity">
    <reaction evidence="7 8">
        <text>deamido-NAD(+) + L-glutamine + ATP + H2O = L-glutamate + AMP + diphosphate + NAD(+) + H(+)</text>
        <dbReference type="Rhea" id="RHEA:24384"/>
        <dbReference type="ChEBI" id="CHEBI:15377"/>
        <dbReference type="ChEBI" id="CHEBI:15378"/>
        <dbReference type="ChEBI" id="CHEBI:29985"/>
        <dbReference type="ChEBI" id="CHEBI:30616"/>
        <dbReference type="ChEBI" id="CHEBI:33019"/>
        <dbReference type="ChEBI" id="CHEBI:57540"/>
        <dbReference type="ChEBI" id="CHEBI:58359"/>
        <dbReference type="ChEBI" id="CHEBI:58437"/>
        <dbReference type="ChEBI" id="CHEBI:456215"/>
        <dbReference type="EC" id="6.3.5.1"/>
    </reaction>
</comment>
<dbReference type="FunFam" id="3.40.50.620:FF:000106">
    <property type="entry name" value="Glutamine-dependent NAD(+) synthetase"/>
    <property type="match status" value="1"/>
</dbReference>
<dbReference type="PANTHER" id="PTHR23090:SF9">
    <property type="entry name" value="GLUTAMINE-DEPENDENT NAD(+) SYNTHETASE"/>
    <property type="match status" value="1"/>
</dbReference>
<dbReference type="EC" id="6.3.5.1" evidence="7 8"/>
<reference evidence="13" key="1">
    <citation type="journal article" date="2013" name="Stand. Genomic Sci.">
        <title>Complete genome sequence of Desulfocapsa sulfexigens, a marine deltaproteobacterium specialized in disproportionating inorganic sulfur compounds.</title>
        <authorList>
            <person name="Finster K.W."/>
            <person name="Kjeldsen K.U."/>
            <person name="Kube M."/>
            <person name="Reinhardt R."/>
            <person name="Mussmann M."/>
            <person name="Amann R."/>
            <person name="Schreiber L."/>
        </authorList>
    </citation>
    <scope>NUCLEOTIDE SEQUENCE [LARGE SCALE GENOMIC DNA]</scope>
    <source>
        <strain evidence="13">DSM 10523 / SB164P1</strain>
    </source>
</reference>
<keyword evidence="5 7" id="KW-0067">ATP-binding</keyword>
<evidence type="ECO:0000256" key="8">
    <source>
        <dbReference type="PIRNR" id="PIRNR006630"/>
    </source>
</evidence>
<feature type="binding site" evidence="7">
    <location>
        <position position="541"/>
    </location>
    <ligand>
        <name>deamido-NAD(+)</name>
        <dbReference type="ChEBI" id="CHEBI:58437"/>
        <note>ligand shared between two neighboring subunits</note>
    </ligand>
</feature>
<dbReference type="GO" id="GO:0009435">
    <property type="term" value="P:NAD+ biosynthetic process"/>
    <property type="evidence" value="ECO:0007669"/>
    <property type="project" value="UniProtKB-UniRule"/>
</dbReference>
<comment type="similarity">
    <text evidence="2 7 8">In the C-terminal section; belongs to the NAD synthetase family.</text>
</comment>
<feature type="active site" description="For glutaminase activity" evidence="7">
    <location>
        <position position="135"/>
    </location>
</feature>
<proteinExistence type="inferred from homology"/>
<dbReference type="InterPro" id="IPR022310">
    <property type="entry name" value="NAD/GMP_synthase"/>
</dbReference>
<evidence type="ECO:0000256" key="2">
    <source>
        <dbReference type="ARBA" id="ARBA00007145"/>
    </source>
</evidence>
<comment type="pathway">
    <text evidence="1 7 8">Cofactor biosynthesis; NAD(+) biosynthesis; NAD(+) from deamido-NAD(+) (L-Gln route): step 1/1.</text>
</comment>
<feature type="domain" description="CN hydrolase" evidence="11">
    <location>
        <begin position="23"/>
        <end position="276"/>
    </location>
</feature>
<dbReference type="SUPFAM" id="SSF56317">
    <property type="entry name" value="Carbon-nitrogen hydrolase"/>
    <property type="match status" value="1"/>
</dbReference>
<dbReference type="Pfam" id="PF00795">
    <property type="entry name" value="CN_hydrolase"/>
    <property type="match status" value="1"/>
</dbReference>
<dbReference type="PROSITE" id="PS00920">
    <property type="entry name" value="NITRIL_CHT_1"/>
    <property type="match status" value="1"/>
</dbReference>
<dbReference type="InterPro" id="IPR036526">
    <property type="entry name" value="C-N_Hydrolase_sf"/>
</dbReference>
<dbReference type="PANTHER" id="PTHR23090">
    <property type="entry name" value="NH 3 /GLUTAMINE-DEPENDENT NAD + SYNTHETASE"/>
    <property type="match status" value="1"/>
</dbReference>
<evidence type="ECO:0000256" key="9">
    <source>
        <dbReference type="PROSITE-ProRule" id="PRU10139"/>
    </source>
</evidence>
<evidence type="ECO:0000256" key="5">
    <source>
        <dbReference type="ARBA" id="ARBA00022840"/>
    </source>
</evidence>
<dbReference type="PIRSF" id="PIRSF006630">
    <property type="entry name" value="NADS_GAT"/>
    <property type="match status" value="1"/>
</dbReference>
<dbReference type="GO" id="GO:0003952">
    <property type="term" value="F:NAD+ synthase (glutamine-hydrolyzing) activity"/>
    <property type="evidence" value="ECO:0007669"/>
    <property type="project" value="UniProtKB-UniRule"/>
</dbReference>
<feature type="active site" description="Nucleophile; for glutaminase activity" evidence="7">
    <location>
        <position position="171"/>
    </location>
</feature>
<dbReference type="NCBIfam" id="NF010588">
    <property type="entry name" value="PRK13981.1"/>
    <property type="match status" value="1"/>
</dbReference>
<feature type="binding site" evidence="7">
    <location>
        <position position="402"/>
    </location>
    <ligand>
        <name>deamido-NAD(+)</name>
        <dbReference type="ChEBI" id="CHEBI:58437"/>
        <note>ligand shared between two neighboring subunits</note>
    </ligand>
</feature>
<accession>M1NAV6</accession>
<feature type="binding site" evidence="7">
    <location>
        <begin position="316"/>
        <end position="323"/>
    </location>
    <ligand>
        <name>ATP</name>
        <dbReference type="ChEBI" id="CHEBI:30616"/>
    </ligand>
</feature>
<dbReference type="Gene3D" id="3.60.110.10">
    <property type="entry name" value="Carbon-nitrogen hydrolase"/>
    <property type="match status" value="1"/>
</dbReference>
<dbReference type="Proteomes" id="UP000011721">
    <property type="component" value="Chromosome"/>
</dbReference>
<dbReference type="PROSITE" id="PS50263">
    <property type="entry name" value="CN_HYDROLASE"/>
    <property type="match status" value="1"/>
</dbReference>
<dbReference type="HOGENOM" id="CLU_022313_2_0_7"/>
<dbReference type="GO" id="GO:0000257">
    <property type="term" value="F:nitrilase activity"/>
    <property type="evidence" value="ECO:0007669"/>
    <property type="project" value="UniProtKB-ARBA"/>
</dbReference>
<organism evidence="12 13">
    <name type="scientific">Desulfocapsa sulfexigens (strain DSM 10523 / SB164P1)</name>
    <dbReference type="NCBI Taxonomy" id="1167006"/>
    <lineage>
        <taxon>Bacteria</taxon>
        <taxon>Pseudomonadati</taxon>
        <taxon>Thermodesulfobacteriota</taxon>
        <taxon>Desulfobulbia</taxon>
        <taxon>Desulfobulbales</taxon>
        <taxon>Desulfocapsaceae</taxon>
        <taxon>Desulfocapsa</taxon>
    </lineage>
</organism>
<dbReference type="CDD" id="cd00553">
    <property type="entry name" value="NAD_synthase"/>
    <property type="match status" value="1"/>
</dbReference>
<dbReference type="KEGG" id="dsf:UWK_00369"/>
<dbReference type="Pfam" id="PF02540">
    <property type="entry name" value="NAD_synthase"/>
    <property type="match status" value="1"/>
</dbReference>
<dbReference type="GO" id="GO:0008795">
    <property type="term" value="F:NAD+ synthase activity"/>
    <property type="evidence" value="ECO:0007669"/>
    <property type="project" value="UniProtKB-UniRule"/>
</dbReference>
<evidence type="ECO:0000313" key="12">
    <source>
        <dbReference type="EMBL" id="AGF76954.1"/>
    </source>
</evidence>
<dbReference type="SUPFAM" id="SSF52402">
    <property type="entry name" value="Adenine nucleotide alpha hydrolases-like"/>
    <property type="match status" value="1"/>
</dbReference>
<dbReference type="NCBIfam" id="TIGR00552">
    <property type="entry name" value="nadE"/>
    <property type="match status" value="1"/>
</dbReference>
<dbReference type="GO" id="GO:0005524">
    <property type="term" value="F:ATP binding"/>
    <property type="evidence" value="ECO:0007669"/>
    <property type="project" value="UniProtKB-UniRule"/>
</dbReference>
<comment type="similarity">
    <text evidence="10">Belongs to the NAD synthetase family.</text>
</comment>
<dbReference type="EMBL" id="CP003985">
    <property type="protein sequence ID" value="AGF76954.1"/>
    <property type="molecule type" value="Genomic_DNA"/>
</dbReference>
<gene>
    <name evidence="7" type="primary">nadE</name>
    <name evidence="12" type="ordered locus">UWK_00369</name>
</gene>
<dbReference type="InterPro" id="IPR014445">
    <property type="entry name" value="Gln-dep_NAD_synthase"/>
</dbReference>
<dbReference type="InterPro" id="IPR014729">
    <property type="entry name" value="Rossmann-like_a/b/a_fold"/>
</dbReference>
<dbReference type="UniPathway" id="UPA00253">
    <property type="reaction ID" value="UER00334"/>
</dbReference>
<evidence type="ECO:0000256" key="1">
    <source>
        <dbReference type="ARBA" id="ARBA00005188"/>
    </source>
</evidence>
<sequence>MMNVVRERIVCEFSVTFCFEEYMKIALVQINPVIGDFSRNSRKILDACHEAQESGCELIIFPELSLSGYPPYDLLERPAYLAAHDQALEHLCSALPEIDVLLGCIEKRVGKGYGKKLYNSGFLIRKSSVVQRIQKQLLPTYDVFDEKRWFEAGNVPGVIECGGLRFGVTICEDIWHSEIDEYNTDPVETFFNSGNRVDCLINMSASPFQRGKESVRHRLFRTVCTRHKVPLLYVNQVGGQDSLLFDGRSMLMDGDGIIKAKARGFVEDMLIIESSSWSGDLHEKAEENSLAAVHDALVMGVRDYVRKCGFRSVVLGLSGGIDSALTAAIAVRALGPENVLGVALPSPYSSDDSMEDAKELAENLGCRFEVIPISNLFNSFKESLCPLFGDTPVAPSDLTEQNLQARIRGNLLMALSNKFGYLLLSTGNKSEMAVGYCTLYGDMNGGLAVISDVPKLLVYELSRYVNRDKEVIPLRTMTKAPTAELKPDQCDQDDLPDYAILDRILELHLEEHLGVEEIVAHGFEKDMVVDVLRRVRLNEYKRKQAPLGLKVTSKAFGYGRRFPNVQNFQG</sequence>
<evidence type="ECO:0000259" key="11">
    <source>
        <dbReference type="PROSITE" id="PS50263"/>
    </source>
</evidence>
<feature type="binding site" evidence="7">
    <location>
        <position position="426"/>
    </location>
    <ligand>
        <name>ATP</name>
        <dbReference type="ChEBI" id="CHEBI:30616"/>
    </ligand>
</feature>
<feature type="active site" description="Proton acceptor" evidence="9">
    <location>
        <position position="63"/>
    </location>
</feature>
<dbReference type="eggNOG" id="COG0171">
    <property type="taxonomic scope" value="Bacteria"/>
</dbReference>
<comment type="caution">
    <text evidence="7">Lacks conserved residue(s) required for the propagation of feature annotation.</text>
</comment>
<feature type="active site" description="Proton acceptor; for glutaminase activity" evidence="7">
    <location>
        <position position="63"/>
    </location>
</feature>
<keyword evidence="3 7" id="KW-0436">Ligase</keyword>